<sequence length="433" mass="47804">MSKEWTEAAGGLGHAMGSDSQSASELSGVSCEQSPSSDLQARSDAATERCLRRRIDAGDKRAVLFLAQLYFDRGEFESARPLFASIAAENVFAQYQLGVMLFEGLGFEQDLERGFRLMLMVALGVPKTAEQKEAIHRAQYNIARAYFMGYGVHSSEDDGRRWLDRAVDGGSRLGSARAQTMLAMLLARSDTRDLPKSFFWHSEATGALGVMYLYGLGVRRDLVAARFCLSQAARRGNIYATAQLALLYYRHHFYRHAARFSAHLAQYGAADVDQLARQSGCLARYVRRGLAIGCYLLSRCLLRGQGCLAVDEGAARRLGARAVELDPPATAWVEQLTMHGSWLQSPGLLDVYRKVPKDLTQPTVTGAVISICCCSFMCLMLFSELYNFISPDMMNDLLNIVCSVSDLFVDNPGNLSGTINVHLKISLPRLKCE</sequence>
<evidence type="ECO:0000256" key="3">
    <source>
        <dbReference type="ARBA" id="ARBA00022737"/>
    </source>
</evidence>
<dbReference type="InterPro" id="IPR006597">
    <property type="entry name" value="Sel1-like"/>
</dbReference>
<accession>A0A6A4WLY2</accession>
<dbReference type="EMBL" id="VIIS01000968">
    <property type="protein sequence ID" value="KAF0303188.1"/>
    <property type="molecule type" value="Genomic_DNA"/>
</dbReference>
<dbReference type="PANTHER" id="PTHR44554">
    <property type="entry name" value="LRP2-BINDING PROTEIN"/>
    <property type="match status" value="1"/>
</dbReference>
<evidence type="ECO:0000259" key="8">
    <source>
        <dbReference type="Pfam" id="PF13850"/>
    </source>
</evidence>
<organism evidence="9 10">
    <name type="scientific">Amphibalanus amphitrite</name>
    <name type="common">Striped barnacle</name>
    <name type="synonym">Balanus amphitrite</name>
    <dbReference type="NCBI Taxonomy" id="1232801"/>
    <lineage>
        <taxon>Eukaryota</taxon>
        <taxon>Metazoa</taxon>
        <taxon>Ecdysozoa</taxon>
        <taxon>Arthropoda</taxon>
        <taxon>Crustacea</taxon>
        <taxon>Multicrustacea</taxon>
        <taxon>Cirripedia</taxon>
        <taxon>Thoracica</taxon>
        <taxon>Thoracicalcarea</taxon>
        <taxon>Balanomorpha</taxon>
        <taxon>Balanoidea</taxon>
        <taxon>Balanidae</taxon>
        <taxon>Amphibalaninae</taxon>
        <taxon>Amphibalanus</taxon>
    </lineage>
</organism>
<dbReference type="OrthoDB" id="270930at2759"/>
<reference evidence="9 10" key="1">
    <citation type="submission" date="2019-07" db="EMBL/GenBank/DDBJ databases">
        <title>Draft genome assembly of a fouling barnacle, Amphibalanus amphitrite (Darwin, 1854): The first reference genome for Thecostraca.</title>
        <authorList>
            <person name="Kim W."/>
        </authorList>
    </citation>
    <scope>NUCLEOTIDE SEQUENCE [LARGE SCALE GENOMIC DNA]</scope>
    <source>
        <strain evidence="9">SNU_AA5</strain>
        <tissue evidence="9">Soma without cirri and trophi</tissue>
    </source>
</reference>
<dbReference type="Gene3D" id="1.25.40.10">
    <property type="entry name" value="Tetratricopeptide repeat domain"/>
    <property type="match status" value="2"/>
</dbReference>
<gene>
    <name evidence="9" type="ORF">FJT64_024836</name>
</gene>
<comment type="caution">
    <text evidence="9">The sequence shown here is derived from an EMBL/GenBank/DDBJ whole genome shotgun (WGS) entry which is preliminary data.</text>
</comment>
<dbReference type="Pfam" id="PF08238">
    <property type="entry name" value="Sel1"/>
    <property type="match status" value="5"/>
</dbReference>
<evidence type="ECO:0000256" key="5">
    <source>
        <dbReference type="ARBA" id="ARBA00037614"/>
    </source>
</evidence>
<dbReference type="GO" id="GO:0005737">
    <property type="term" value="C:cytoplasm"/>
    <property type="evidence" value="ECO:0007669"/>
    <property type="project" value="UniProtKB-SubCell"/>
</dbReference>
<feature type="region of interest" description="Disordered" evidence="7">
    <location>
        <begin position="1"/>
        <end position="43"/>
    </location>
</feature>
<keyword evidence="4" id="KW-0802">TPR repeat</keyword>
<dbReference type="InterPro" id="IPR039542">
    <property type="entry name" value="Erv_N"/>
</dbReference>
<dbReference type="PANTHER" id="PTHR44554:SF1">
    <property type="entry name" value="LRP2-BINDING PROTEIN"/>
    <property type="match status" value="1"/>
</dbReference>
<dbReference type="SMART" id="SM00671">
    <property type="entry name" value="SEL1"/>
    <property type="match status" value="4"/>
</dbReference>
<dbReference type="Pfam" id="PF13850">
    <property type="entry name" value="ERGIC_N"/>
    <property type="match status" value="1"/>
</dbReference>
<evidence type="ECO:0000256" key="7">
    <source>
        <dbReference type="SAM" id="MobiDB-lite"/>
    </source>
</evidence>
<dbReference type="InterPro" id="IPR052323">
    <property type="entry name" value="LRP2-binding"/>
</dbReference>
<dbReference type="InterPro" id="IPR011990">
    <property type="entry name" value="TPR-like_helical_dom_sf"/>
</dbReference>
<proteinExistence type="predicted"/>
<protein>
    <recommendedName>
        <fullName evidence="6">LRP2-binding protein</fullName>
    </recommendedName>
</protein>
<evidence type="ECO:0000256" key="1">
    <source>
        <dbReference type="ARBA" id="ARBA00004496"/>
    </source>
</evidence>
<name>A0A6A4WLY2_AMPAM</name>
<comment type="subcellular location">
    <subcellularLocation>
        <location evidence="1">Cytoplasm</location>
    </subcellularLocation>
</comment>
<dbReference type="AlphaFoldDB" id="A0A6A4WLY2"/>
<comment type="function">
    <text evidence="5">May act as an adapter that regulates LRP2 function.</text>
</comment>
<evidence type="ECO:0000256" key="2">
    <source>
        <dbReference type="ARBA" id="ARBA00022490"/>
    </source>
</evidence>
<evidence type="ECO:0000313" key="9">
    <source>
        <dbReference type="EMBL" id="KAF0303188.1"/>
    </source>
</evidence>
<evidence type="ECO:0000256" key="4">
    <source>
        <dbReference type="ARBA" id="ARBA00022803"/>
    </source>
</evidence>
<keyword evidence="3" id="KW-0677">Repeat</keyword>
<evidence type="ECO:0000256" key="6">
    <source>
        <dbReference type="ARBA" id="ARBA00039954"/>
    </source>
</evidence>
<keyword evidence="10" id="KW-1185">Reference proteome</keyword>
<dbReference type="Proteomes" id="UP000440578">
    <property type="component" value="Unassembled WGS sequence"/>
</dbReference>
<feature type="compositionally biased region" description="Polar residues" evidence="7">
    <location>
        <begin position="18"/>
        <end position="40"/>
    </location>
</feature>
<keyword evidence="2" id="KW-0963">Cytoplasm</keyword>
<feature type="domain" description="Endoplasmic reticulum vesicle transporter N-terminal" evidence="8">
    <location>
        <begin position="349"/>
        <end position="433"/>
    </location>
</feature>
<dbReference type="SUPFAM" id="SSF81901">
    <property type="entry name" value="HCP-like"/>
    <property type="match status" value="1"/>
</dbReference>
<evidence type="ECO:0000313" key="10">
    <source>
        <dbReference type="Proteomes" id="UP000440578"/>
    </source>
</evidence>